<dbReference type="AlphaFoldDB" id="A0A383CR12"/>
<sequence length="143" mass="16287">MAEYDVKEILAKDGLEHVELGDGESIMFTKLKDLIEKNSKYESWAKRIIDTTNSGYFQIATFVCQSKKGTGCRKHYHPDTDEWWVVIQGEIEFEIGDNKEKYKGVSGDVVFCKKGITHKLSVISDEPCIRLSIAVDNQETIHV</sequence>
<reference evidence="2" key="1">
    <citation type="submission" date="2018-05" db="EMBL/GenBank/DDBJ databases">
        <authorList>
            <person name="Lanie J.A."/>
            <person name="Ng W.-L."/>
            <person name="Kazmierczak K.M."/>
            <person name="Andrzejewski T.M."/>
            <person name="Davidsen T.M."/>
            <person name="Wayne K.J."/>
            <person name="Tettelin H."/>
            <person name="Glass J.I."/>
            <person name="Rusch D."/>
            <person name="Podicherti R."/>
            <person name="Tsui H.-C.T."/>
            <person name="Winkler M.E."/>
        </authorList>
    </citation>
    <scope>NUCLEOTIDE SEQUENCE</scope>
</reference>
<dbReference type="Pfam" id="PF07883">
    <property type="entry name" value="Cupin_2"/>
    <property type="match status" value="1"/>
</dbReference>
<dbReference type="InterPro" id="IPR014710">
    <property type="entry name" value="RmlC-like_jellyroll"/>
</dbReference>
<accession>A0A383CR12</accession>
<protein>
    <recommendedName>
        <fullName evidence="1">Cupin type-2 domain-containing protein</fullName>
    </recommendedName>
</protein>
<dbReference type="CDD" id="cd02208">
    <property type="entry name" value="cupin_RmlC-like"/>
    <property type="match status" value="1"/>
</dbReference>
<evidence type="ECO:0000313" key="2">
    <source>
        <dbReference type="EMBL" id="SVE34807.1"/>
    </source>
</evidence>
<dbReference type="SUPFAM" id="SSF51182">
    <property type="entry name" value="RmlC-like cupins"/>
    <property type="match status" value="1"/>
</dbReference>
<dbReference type="InterPro" id="IPR011051">
    <property type="entry name" value="RmlC_Cupin_sf"/>
</dbReference>
<feature type="domain" description="Cupin type-2" evidence="1">
    <location>
        <begin position="67"/>
        <end position="133"/>
    </location>
</feature>
<dbReference type="Gene3D" id="2.60.120.10">
    <property type="entry name" value="Jelly Rolls"/>
    <property type="match status" value="1"/>
</dbReference>
<name>A0A383CR12_9ZZZZ</name>
<dbReference type="InterPro" id="IPR013096">
    <property type="entry name" value="Cupin_2"/>
</dbReference>
<gene>
    <name evidence="2" type="ORF">METZ01_LOCUS487661</name>
</gene>
<proteinExistence type="predicted"/>
<dbReference type="EMBL" id="UINC01211063">
    <property type="protein sequence ID" value="SVE34807.1"/>
    <property type="molecule type" value="Genomic_DNA"/>
</dbReference>
<organism evidence="2">
    <name type="scientific">marine metagenome</name>
    <dbReference type="NCBI Taxonomy" id="408172"/>
    <lineage>
        <taxon>unclassified sequences</taxon>
        <taxon>metagenomes</taxon>
        <taxon>ecological metagenomes</taxon>
    </lineage>
</organism>
<evidence type="ECO:0000259" key="1">
    <source>
        <dbReference type="Pfam" id="PF07883"/>
    </source>
</evidence>